<dbReference type="Proteomes" id="UP001243330">
    <property type="component" value="Unassembled WGS sequence"/>
</dbReference>
<keyword evidence="3" id="KW-1185">Reference proteome</keyword>
<reference evidence="2" key="1">
    <citation type="submission" date="2023-01" db="EMBL/GenBank/DDBJ databases">
        <title>Colletotrichum chrysophilum M932 genome sequence.</title>
        <authorList>
            <person name="Baroncelli R."/>
        </authorList>
    </citation>
    <scope>NUCLEOTIDE SEQUENCE</scope>
    <source>
        <strain evidence="2">M932</strain>
    </source>
</reference>
<comment type="caution">
    <text evidence="2">The sequence shown here is derived from an EMBL/GenBank/DDBJ whole genome shotgun (WGS) entry which is preliminary data.</text>
</comment>
<evidence type="ECO:0000256" key="1">
    <source>
        <dbReference type="SAM" id="MobiDB-lite"/>
    </source>
</evidence>
<gene>
    <name evidence="2" type="ORF">CCHR01_11626</name>
</gene>
<proteinExistence type="predicted"/>
<dbReference type="EMBL" id="JAQOWY010000260">
    <property type="protein sequence ID" value="KAK1845772.1"/>
    <property type="molecule type" value="Genomic_DNA"/>
</dbReference>
<organism evidence="2 3">
    <name type="scientific">Colletotrichum chrysophilum</name>
    <dbReference type="NCBI Taxonomy" id="1836956"/>
    <lineage>
        <taxon>Eukaryota</taxon>
        <taxon>Fungi</taxon>
        <taxon>Dikarya</taxon>
        <taxon>Ascomycota</taxon>
        <taxon>Pezizomycotina</taxon>
        <taxon>Sordariomycetes</taxon>
        <taxon>Hypocreomycetidae</taxon>
        <taxon>Glomerellales</taxon>
        <taxon>Glomerellaceae</taxon>
        <taxon>Colletotrichum</taxon>
        <taxon>Colletotrichum gloeosporioides species complex</taxon>
    </lineage>
</organism>
<feature type="region of interest" description="Disordered" evidence="1">
    <location>
        <begin position="47"/>
        <end position="70"/>
    </location>
</feature>
<evidence type="ECO:0000313" key="2">
    <source>
        <dbReference type="EMBL" id="KAK1845772.1"/>
    </source>
</evidence>
<name>A0AAD9ADS6_9PEZI</name>
<dbReference type="AlphaFoldDB" id="A0AAD9ADS6"/>
<feature type="compositionally biased region" description="Basic and acidic residues" evidence="1">
    <location>
        <begin position="50"/>
        <end position="68"/>
    </location>
</feature>
<accession>A0AAD9ADS6</accession>
<sequence length="109" mass="12087">MLLTHASGCIEFLQGTNTRCICHLGPAVTIQASRGISRKEWEGTAGFQRLKQEQRRPAAKESGRERLSECQQHGLETDGWHLIRRGGVRNVKHETSISPQAAILAVTLN</sequence>
<evidence type="ECO:0000313" key="3">
    <source>
        <dbReference type="Proteomes" id="UP001243330"/>
    </source>
</evidence>
<protein>
    <submittedName>
        <fullName evidence="2">Uncharacterized protein</fullName>
    </submittedName>
</protein>